<evidence type="ECO:0000256" key="2">
    <source>
        <dbReference type="ARBA" id="ARBA00023125"/>
    </source>
</evidence>
<dbReference type="NCBIfam" id="NF033788">
    <property type="entry name" value="HTH_metalloreg"/>
    <property type="match status" value="1"/>
</dbReference>
<dbReference type="InterPro" id="IPR011991">
    <property type="entry name" value="ArsR-like_HTH"/>
</dbReference>
<accession>A0A3B1BZH3</accession>
<gene>
    <name evidence="5" type="ORF">MNBD_IGNAVI01-371</name>
</gene>
<dbReference type="PROSITE" id="PS50987">
    <property type="entry name" value="HTH_ARSR_2"/>
    <property type="match status" value="1"/>
</dbReference>
<evidence type="ECO:0000259" key="4">
    <source>
        <dbReference type="PROSITE" id="PS50987"/>
    </source>
</evidence>
<dbReference type="InterPro" id="IPR036390">
    <property type="entry name" value="WH_DNA-bd_sf"/>
</dbReference>
<name>A0A3B1BZH3_9ZZZZ</name>
<keyword evidence="1" id="KW-0805">Transcription regulation</keyword>
<dbReference type="SMART" id="SM00418">
    <property type="entry name" value="HTH_ARSR"/>
    <property type="match status" value="1"/>
</dbReference>
<dbReference type="InterPro" id="IPR051081">
    <property type="entry name" value="HTH_MetalResp_TranReg"/>
</dbReference>
<evidence type="ECO:0000256" key="1">
    <source>
        <dbReference type="ARBA" id="ARBA00023015"/>
    </source>
</evidence>
<evidence type="ECO:0000256" key="3">
    <source>
        <dbReference type="ARBA" id="ARBA00023163"/>
    </source>
</evidence>
<feature type="domain" description="HTH arsR-type" evidence="4">
    <location>
        <begin position="1"/>
        <end position="91"/>
    </location>
</feature>
<dbReference type="AlphaFoldDB" id="A0A3B1BZH3"/>
<dbReference type="PRINTS" id="PR00778">
    <property type="entry name" value="HTHARSR"/>
</dbReference>
<dbReference type="GO" id="GO:0003700">
    <property type="term" value="F:DNA-binding transcription factor activity"/>
    <property type="evidence" value="ECO:0007669"/>
    <property type="project" value="InterPro"/>
</dbReference>
<evidence type="ECO:0000313" key="5">
    <source>
        <dbReference type="EMBL" id="VAX23369.1"/>
    </source>
</evidence>
<keyword evidence="2" id="KW-0238">DNA-binding</keyword>
<dbReference type="SUPFAM" id="SSF46785">
    <property type="entry name" value="Winged helix' DNA-binding domain"/>
    <property type="match status" value="1"/>
</dbReference>
<dbReference type="Pfam" id="PF01022">
    <property type="entry name" value="HTH_5"/>
    <property type="match status" value="1"/>
</dbReference>
<dbReference type="EMBL" id="UOGD01000250">
    <property type="protein sequence ID" value="VAX23369.1"/>
    <property type="molecule type" value="Genomic_DNA"/>
</dbReference>
<dbReference type="Gene3D" id="1.10.10.10">
    <property type="entry name" value="Winged helix-like DNA-binding domain superfamily/Winged helix DNA-binding domain"/>
    <property type="match status" value="1"/>
</dbReference>
<dbReference type="InterPro" id="IPR036388">
    <property type="entry name" value="WH-like_DNA-bd_sf"/>
</dbReference>
<proteinExistence type="predicted"/>
<dbReference type="CDD" id="cd00090">
    <property type="entry name" value="HTH_ARSR"/>
    <property type="match status" value="1"/>
</dbReference>
<dbReference type="PANTHER" id="PTHR33154:SF18">
    <property type="entry name" value="ARSENICAL RESISTANCE OPERON REPRESSOR"/>
    <property type="match status" value="1"/>
</dbReference>
<dbReference type="GO" id="GO:0003677">
    <property type="term" value="F:DNA binding"/>
    <property type="evidence" value="ECO:0007669"/>
    <property type="project" value="UniProtKB-KW"/>
</dbReference>
<dbReference type="InterPro" id="IPR001845">
    <property type="entry name" value="HTH_ArsR_DNA-bd_dom"/>
</dbReference>
<reference evidence="5" key="1">
    <citation type="submission" date="2018-06" db="EMBL/GenBank/DDBJ databases">
        <authorList>
            <person name="Zhirakovskaya E."/>
        </authorList>
    </citation>
    <scope>NUCLEOTIDE SEQUENCE</scope>
</reference>
<dbReference type="PANTHER" id="PTHR33154">
    <property type="entry name" value="TRANSCRIPTIONAL REGULATOR, ARSR FAMILY"/>
    <property type="match status" value="1"/>
</dbReference>
<keyword evidence="3" id="KW-0804">Transcription</keyword>
<sequence>MQKENTKIFKALSDESRLRILKMLQSKSLCVCEVQDVLGLAVSTVSKHLSILREAGFITEEKDGKWVNYMINPRPTDTRISSILSSLDFWISDEDVIISDKEKIKSINRYKVCST</sequence>
<protein>
    <submittedName>
        <fullName evidence="5">Arsenical resistance operon repressor</fullName>
    </submittedName>
</protein>
<organism evidence="5">
    <name type="scientific">hydrothermal vent metagenome</name>
    <dbReference type="NCBI Taxonomy" id="652676"/>
    <lineage>
        <taxon>unclassified sequences</taxon>
        <taxon>metagenomes</taxon>
        <taxon>ecological metagenomes</taxon>
    </lineage>
</organism>